<proteinExistence type="predicted"/>
<keyword evidence="1" id="KW-0479">Metal-binding</keyword>
<dbReference type="GO" id="GO:0008270">
    <property type="term" value="F:zinc ion binding"/>
    <property type="evidence" value="ECO:0007669"/>
    <property type="project" value="UniProtKB-KW"/>
</dbReference>
<sequence length="313" mass="35366">MLLDQRFQTRVWVEGSFGRFFQKVEYEKVSTFCLKCGKVGHLDDKCKKDVETYHIGAKDPLGKGKQSNFPQSQKEVEVDKNYGPWILVQNLKKRKKQLSEVGKVNMKNNIFRNTKSMYVLKSSFNPNTIQFVVGDVGKGIADVPDRTFEETQAPTVNVEVTVEENVSSDAGKCMEGTLKSDFKIADVVVEDNRDQSSNEIQTNQNACLPSQGRNMFKLLSSHSSTDGGTDGFIDKVEDLEEGEINCNNSDLTVTKLRGWMNWLKVRVSFLRSLALWAKITSYIKKGRVKVIRSLKMGAIPFLNPNDVSFILEL</sequence>
<evidence type="ECO:0000313" key="4">
    <source>
        <dbReference type="Proteomes" id="UP000829196"/>
    </source>
</evidence>
<keyword evidence="4" id="KW-1185">Reference proteome</keyword>
<comment type="caution">
    <text evidence="3">The sequence shown here is derived from an EMBL/GenBank/DDBJ whole genome shotgun (WGS) entry which is preliminary data.</text>
</comment>
<dbReference type="Proteomes" id="UP000829196">
    <property type="component" value="Unassembled WGS sequence"/>
</dbReference>
<gene>
    <name evidence="3" type="ORF">KFK09_001777</name>
</gene>
<protein>
    <recommendedName>
        <fullName evidence="2">CCHC-type domain-containing protein</fullName>
    </recommendedName>
</protein>
<dbReference type="GO" id="GO:0003676">
    <property type="term" value="F:nucleic acid binding"/>
    <property type="evidence" value="ECO:0007669"/>
    <property type="project" value="InterPro"/>
</dbReference>
<dbReference type="PROSITE" id="PS50158">
    <property type="entry name" value="ZF_CCHC"/>
    <property type="match status" value="1"/>
</dbReference>
<accession>A0A8T3C5X6</accession>
<name>A0A8T3C5X6_DENNO</name>
<feature type="domain" description="CCHC-type" evidence="2">
    <location>
        <begin position="33"/>
        <end position="48"/>
    </location>
</feature>
<keyword evidence="1" id="KW-0863">Zinc-finger</keyword>
<reference evidence="3" key="1">
    <citation type="journal article" date="2022" name="Front. Genet.">
        <title>Chromosome-Scale Assembly of the Dendrobium nobile Genome Provides Insights Into the Molecular Mechanism of the Biosynthesis of the Medicinal Active Ingredient of Dendrobium.</title>
        <authorList>
            <person name="Xu Q."/>
            <person name="Niu S.-C."/>
            <person name="Li K.-L."/>
            <person name="Zheng P.-J."/>
            <person name="Zhang X.-J."/>
            <person name="Jia Y."/>
            <person name="Liu Y."/>
            <person name="Niu Y.-X."/>
            <person name="Yu L.-H."/>
            <person name="Chen D.-F."/>
            <person name="Zhang G.-Q."/>
        </authorList>
    </citation>
    <scope>NUCLEOTIDE SEQUENCE</scope>
    <source>
        <tissue evidence="3">Leaf</tissue>
    </source>
</reference>
<evidence type="ECO:0000259" key="2">
    <source>
        <dbReference type="PROSITE" id="PS50158"/>
    </source>
</evidence>
<organism evidence="3 4">
    <name type="scientific">Dendrobium nobile</name>
    <name type="common">Orchid</name>
    <dbReference type="NCBI Taxonomy" id="94219"/>
    <lineage>
        <taxon>Eukaryota</taxon>
        <taxon>Viridiplantae</taxon>
        <taxon>Streptophyta</taxon>
        <taxon>Embryophyta</taxon>
        <taxon>Tracheophyta</taxon>
        <taxon>Spermatophyta</taxon>
        <taxon>Magnoliopsida</taxon>
        <taxon>Liliopsida</taxon>
        <taxon>Asparagales</taxon>
        <taxon>Orchidaceae</taxon>
        <taxon>Epidendroideae</taxon>
        <taxon>Malaxideae</taxon>
        <taxon>Dendrobiinae</taxon>
        <taxon>Dendrobium</taxon>
    </lineage>
</organism>
<evidence type="ECO:0000313" key="3">
    <source>
        <dbReference type="EMBL" id="KAI0529230.1"/>
    </source>
</evidence>
<dbReference type="AlphaFoldDB" id="A0A8T3C5X6"/>
<dbReference type="EMBL" id="JAGYWB010000002">
    <property type="protein sequence ID" value="KAI0529230.1"/>
    <property type="molecule type" value="Genomic_DNA"/>
</dbReference>
<keyword evidence="1" id="KW-0862">Zinc</keyword>
<evidence type="ECO:0000256" key="1">
    <source>
        <dbReference type="PROSITE-ProRule" id="PRU00047"/>
    </source>
</evidence>
<dbReference type="InterPro" id="IPR001878">
    <property type="entry name" value="Znf_CCHC"/>
</dbReference>